<organism evidence="1 2">
    <name type="scientific">Yanofskybacteria sp. (strain GW2011_GWA1_39_13)</name>
    <dbReference type="NCBI Taxonomy" id="1619019"/>
    <lineage>
        <taxon>Bacteria</taxon>
        <taxon>Candidatus Yanofskyibacteriota</taxon>
    </lineage>
</organism>
<dbReference type="EMBL" id="LBWF01000001">
    <property type="protein sequence ID" value="KKR02601.1"/>
    <property type="molecule type" value="Genomic_DNA"/>
</dbReference>
<proteinExistence type="predicted"/>
<evidence type="ECO:0000313" key="2">
    <source>
        <dbReference type="Proteomes" id="UP000034845"/>
    </source>
</evidence>
<comment type="caution">
    <text evidence="1">The sequence shown here is derived from an EMBL/GenBank/DDBJ whole genome shotgun (WGS) entry which is preliminary data.</text>
</comment>
<dbReference type="InterPro" id="IPR011042">
    <property type="entry name" value="6-blade_b-propeller_TolB-like"/>
</dbReference>
<evidence type="ECO:0000313" key="1">
    <source>
        <dbReference type="EMBL" id="KKR02601.1"/>
    </source>
</evidence>
<evidence type="ECO:0008006" key="3">
    <source>
        <dbReference type="Google" id="ProtNLM"/>
    </source>
</evidence>
<sequence length="357" mass="39619">MNRKFLIFLTVISLSFTAFLSGYLVSQKDFHRNPDSIPTGNILDKFNGVSSESNSQINSSNTPKLLGPRNVISPILSKEKDGIIYYEKGTGKVFEITPKNLREKPVSDIFLENLVKTIWAPSRKEVVSVFYYPKGNSYKYFNYKTKSSVDLGTDIESLVFSPDGSQIAYFGTKNDSRGVFISQPDGSALKQILSSRLEDVEVYWPSSELLSFKTTSTNGSELYSLSKVGEVKKILGIKDGLDIKWSEDGSRMLFSQKTESGTSLFYKDINSEKETGLGISTRASKCDWGMSGETVVCGVSRASMSGDEIYEININGAIKLISSPTTKINTSELFLSGLDSHIIIFNSLDNRLYVINK</sequence>
<accession>A0A0G0MQ94</accession>
<name>A0A0G0MQ94_YANXG</name>
<reference evidence="1 2" key="1">
    <citation type="journal article" date="2015" name="Nature">
        <title>rRNA introns, odd ribosomes, and small enigmatic genomes across a large radiation of phyla.</title>
        <authorList>
            <person name="Brown C.T."/>
            <person name="Hug L.A."/>
            <person name="Thomas B.C."/>
            <person name="Sharon I."/>
            <person name="Castelle C.J."/>
            <person name="Singh A."/>
            <person name="Wilkins M.J."/>
            <person name="Williams K.H."/>
            <person name="Banfield J.F."/>
        </authorList>
    </citation>
    <scope>NUCLEOTIDE SEQUENCE [LARGE SCALE GENOMIC DNA]</scope>
    <source>
        <strain evidence="2">GW2011_GWA1_39_13</strain>
    </source>
</reference>
<dbReference type="SUPFAM" id="SSF69304">
    <property type="entry name" value="Tricorn protease N-terminal domain"/>
    <property type="match status" value="1"/>
</dbReference>
<gene>
    <name evidence="1" type="ORF">UT29_C0001G0081</name>
</gene>
<dbReference type="Gene3D" id="2.120.10.30">
    <property type="entry name" value="TolB, C-terminal domain"/>
    <property type="match status" value="1"/>
</dbReference>
<dbReference type="AlphaFoldDB" id="A0A0G0MQ94"/>
<protein>
    <recommendedName>
        <fullName evidence="3">Protein TolB</fullName>
    </recommendedName>
</protein>
<dbReference type="Proteomes" id="UP000034845">
    <property type="component" value="Unassembled WGS sequence"/>
</dbReference>